<dbReference type="PATRIC" id="fig|1429043.3.peg.3078"/>
<reference evidence="2 3" key="1">
    <citation type="submission" date="2013-11" db="EMBL/GenBank/DDBJ databases">
        <title>Metagenomic analysis of a methanogenic consortium involved in long chain n-alkane degradation.</title>
        <authorList>
            <person name="Davidova I.A."/>
            <person name="Callaghan A.V."/>
            <person name="Wawrik B."/>
            <person name="Pruitt S."/>
            <person name="Marks C."/>
            <person name="Duncan K.E."/>
            <person name="Suflita J.M."/>
        </authorList>
    </citation>
    <scope>NUCLEOTIDE SEQUENCE [LARGE SCALE GENOMIC DNA]</scope>
    <source>
        <strain evidence="2 3">SPR</strain>
    </source>
</reference>
<dbReference type="Pfam" id="PF25840">
    <property type="entry name" value="Ulvan_lyase_N"/>
    <property type="match status" value="1"/>
</dbReference>
<dbReference type="Proteomes" id="UP000032233">
    <property type="component" value="Unassembled WGS sequence"/>
</dbReference>
<dbReference type="InParanoid" id="A0A0D2JCB0"/>
<evidence type="ECO:0000259" key="1">
    <source>
        <dbReference type="Pfam" id="PF25840"/>
    </source>
</evidence>
<gene>
    <name evidence="2" type="ORF">X474_14525</name>
</gene>
<name>A0A0D2JCB0_9BACT</name>
<dbReference type="SUPFAM" id="SSF48239">
    <property type="entry name" value="Terpenoid cyclases/Protein prenyltransferases"/>
    <property type="match status" value="1"/>
</dbReference>
<protein>
    <recommendedName>
        <fullName evidence="1">Broad-specificity ulvan lyase N-terminal domain-containing protein</fullName>
    </recommendedName>
</protein>
<dbReference type="AlphaFoldDB" id="A0A0D2JCB0"/>
<organism evidence="2 3">
    <name type="scientific">Dethiosulfatarculus sandiegensis</name>
    <dbReference type="NCBI Taxonomy" id="1429043"/>
    <lineage>
        <taxon>Bacteria</taxon>
        <taxon>Pseudomonadati</taxon>
        <taxon>Thermodesulfobacteriota</taxon>
        <taxon>Desulfarculia</taxon>
        <taxon>Desulfarculales</taxon>
        <taxon>Desulfarculaceae</taxon>
        <taxon>Dethiosulfatarculus</taxon>
    </lineage>
</organism>
<proteinExistence type="predicted"/>
<feature type="domain" description="Broad-specificity ulvan lyase N-terminal" evidence="1">
    <location>
        <begin position="67"/>
        <end position="254"/>
    </location>
</feature>
<accession>A0A0D2JCB0</accession>
<evidence type="ECO:0000313" key="2">
    <source>
        <dbReference type="EMBL" id="KIX13396.1"/>
    </source>
</evidence>
<dbReference type="InterPro" id="IPR008930">
    <property type="entry name" value="Terpenoid_cyclase/PrenylTrfase"/>
</dbReference>
<keyword evidence="3" id="KW-1185">Reference proteome</keyword>
<sequence>MLAMLERAGRRALSYQDRNHHSRTYGCFDRRYWGWKIVDFPEATYQRNVLLLAGLWGLKESFFYHDLRLVRAVVAGIEYAAKVQHKDGSFDQAFVHEHSYGATGFLIHSLAAAGRRLGRNLPEEAVHILRGVVRKGADFLARHGEEHGLISNHLAGAALSLLDSAALVEEPAYLRAADDLLAKILAGQSPEGWFPEYQGADPGYQTLCVHYLAQARELLNREDLSKALDMSVDFLSCFVHPDGGFGGEYGSRRTSIYYPGGLARLAGKNPQASALAELMAEAIANKSTTTLDDIDLGNLAPLAESYLLAQESVGDRCMPGELPWQASGLERRFPEAGLYVAATPTLYSVLGVSNGGVLKVFDKARKKLIFDDAGYVGRLKGGDMITSQVTDLARRAEVSDGSAELEVEFQYWPQPLPGPFRFVILRLLNLTIMRSIYLGNLVKKLMVKILITGGKQAGLKLIRLVNFGVDAVEVRDELRLTGKGTTVLESLSAGQGFVGIHMASAGYFQGTEPPAQEPLLEPDIEELNRTGRTKLRIRIEAKDA</sequence>
<dbReference type="EMBL" id="AZAC01000016">
    <property type="protein sequence ID" value="KIX13396.1"/>
    <property type="molecule type" value="Genomic_DNA"/>
</dbReference>
<dbReference type="STRING" id="1429043.X474_14525"/>
<dbReference type="Gene3D" id="1.50.10.20">
    <property type="match status" value="2"/>
</dbReference>
<comment type="caution">
    <text evidence="2">The sequence shown here is derived from an EMBL/GenBank/DDBJ whole genome shotgun (WGS) entry which is preliminary data.</text>
</comment>
<dbReference type="InterPro" id="IPR058907">
    <property type="entry name" value="P29_N"/>
</dbReference>
<evidence type="ECO:0000313" key="3">
    <source>
        <dbReference type="Proteomes" id="UP000032233"/>
    </source>
</evidence>